<dbReference type="AlphaFoldDB" id="A0A240U425"/>
<evidence type="ECO:0000313" key="1">
    <source>
        <dbReference type="EMBL" id="ART52167.1"/>
    </source>
</evidence>
<dbReference type="KEGG" id="acin:CBP34_11595"/>
<evidence type="ECO:0000313" key="2">
    <source>
        <dbReference type="Proteomes" id="UP000194432"/>
    </source>
</evidence>
<gene>
    <name evidence="1" type="ORF">CBP34_11595</name>
</gene>
<accession>A0A240U425</accession>
<reference evidence="1 2" key="1">
    <citation type="submission" date="2017-05" db="EMBL/GenBank/DDBJ databases">
        <title>Polyphasic characterization of four soil-derived phenanthrene-degrading Acidovorax strains and proposal of Acidovorax phenanthrenivorans sp. nov.</title>
        <authorList>
            <person name="Singleton D.R."/>
            <person name="Lee J."/>
            <person name="Dickey A.N."/>
            <person name="Stroud A."/>
            <person name="Scholl E.H."/>
            <person name="Wright F.A."/>
            <person name="Aitken M.D."/>
        </authorList>
    </citation>
    <scope>NUCLEOTIDE SEQUENCE [LARGE SCALE GENOMIC DNA]</scope>
    <source>
        <strain evidence="1">NA3</strain>
    </source>
</reference>
<organism evidence="1 2">
    <name type="scientific">Acidovorax carolinensis</name>
    <dbReference type="NCBI Taxonomy" id="553814"/>
    <lineage>
        <taxon>Bacteria</taxon>
        <taxon>Pseudomonadati</taxon>
        <taxon>Pseudomonadota</taxon>
        <taxon>Betaproteobacteria</taxon>
        <taxon>Burkholderiales</taxon>
        <taxon>Comamonadaceae</taxon>
        <taxon>Acidovorax</taxon>
    </lineage>
</organism>
<protein>
    <recommendedName>
        <fullName evidence="3">Peptidase C39 domain-containing protein</fullName>
    </recommendedName>
</protein>
<keyword evidence="2" id="KW-1185">Reference proteome</keyword>
<dbReference type="Proteomes" id="UP000194432">
    <property type="component" value="Chromosome 1"/>
</dbReference>
<dbReference type="EMBL" id="CP021361">
    <property type="protein sequence ID" value="ART52167.1"/>
    <property type="molecule type" value="Genomic_DNA"/>
</dbReference>
<name>A0A240U425_9BURK</name>
<dbReference type="RefSeq" id="WP_094098097.1">
    <property type="nucleotide sequence ID" value="NZ_CP021361.1"/>
</dbReference>
<proteinExistence type="predicted"/>
<sequence>MQHSYHCHPRISAGMHGPMVGNQRLHVRQGEVDATCGYHCVLMALMVFGQVRRNALIWDTRDARLKALRKVAQRYYFDGCEVEELQQQLAPYAERVHCKELRSRVAERTLDALADGKLCLVCFSTERYMHWVLAVGVRCEAGERSDLLVLDPAMAPIPLVPWNAMLTGWASKQPRRVVATFSERVNIDAVLVLSPVPQAQEDE</sequence>
<evidence type="ECO:0008006" key="3">
    <source>
        <dbReference type="Google" id="ProtNLM"/>
    </source>
</evidence>